<dbReference type="SUPFAM" id="SSF53850">
    <property type="entry name" value="Periplasmic binding protein-like II"/>
    <property type="match status" value="1"/>
</dbReference>
<feature type="signal peptide" evidence="5">
    <location>
        <begin position="1"/>
        <end position="23"/>
    </location>
</feature>
<dbReference type="CDD" id="cd13692">
    <property type="entry name" value="PBP2_BztA"/>
    <property type="match status" value="1"/>
</dbReference>
<reference evidence="8" key="1">
    <citation type="journal article" date="2019" name="Int. J. Syst. Evol. Microbiol.">
        <title>The Global Catalogue of Microorganisms (GCM) 10K type strain sequencing project: providing services to taxonomists for standard genome sequencing and annotation.</title>
        <authorList>
            <consortium name="The Broad Institute Genomics Platform"/>
            <consortium name="The Broad Institute Genome Sequencing Center for Infectious Disease"/>
            <person name="Wu L."/>
            <person name="Ma J."/>
        </authorList>
    </citation>
    <scope>NUCLEOTIDE SEQUENCE [LARGE SCALE GENOMIC DNA]</scope>
    <source>
        <strain evidence="8">CGMCC 1.15643</strain>
    </source>
</reference>
<evidence type="ECO:0000256" key="5">
    <source>
        <dbReference type="SAM" id="SignalP"/>
    </source>
</evidence>
<comment type="similarity">
    <text evidence="1 4">Belongs to the bacterial solute-binding protein 3 family.</text>
</comment>
<gene>
    <name evidence="7" type="ORF">ACFPK2_16910</name>
</gene>
<dbReference type="PROSITE" id="PS01039">
    <property type="entry name" value="SBP_BACTERIAL_3"/>
    <property type="match status" value="1"/>
</dbReference>
<evidence type="ECO:0000256" key="2">
    <source>
        <dbReference type="ARBA" id="ARBA00022448"/>
    </source>
</evidence>
<feature type="chain" id="PRO_5045535243" evidence="5">
    <location>
        <begin position="24"/>
        <end position="340"/>
    </location>
</feature>
<sequence length="340" mass="36739">MKRILLSLAAGLALAAAASPSLAQSTLEKIKARGNIICGTSEGVPGFSLQDKDGVWHGFDTDVCRALAAAIFNDPDKASYLSLSSKNRLVALQAGEIDVLARTTTWSLGRDIGQGVSFTAINYYDGQGFIVRKKLGVNTVKDLNGASVCVAQGTTTELNLADYGRTHGIKFETVAFATLEDTVQAYEAGRCDAYTTDLSALAGTRGRLKDPDEHVLLQEVISKEPLGPWVRKNDPAWFDLVRWTVIATIDAEELGVTQANVEDLAKNSQNPEIRRMLGAEGKFGEALGLTNDWVVRIVKAVGNYGESFERHFGPKTSNPLPRGVNKLWTQGGLQYGPPIR</sequence>
<dbReference type="EMBL" id="JBHSLI010000007">
    <property type="protein sequence ID" value="MFC5294672.1"/>
    <property type="molecule type" value="Genomic_DNA"/>
</dbReference>
<evidence type="ECO:0000313" key="7">
    <source>
        <dbReference type="EMBL" id="MFC5294672.1"/>
    </source>
</evidence>
<dbReference type="SMART" id="SM00062">
    <property type="entry name" value="PBPb"/>
    <property type="match status" value="1"/>
</dbReference>
<accession>A0ABW0F5D6</accession>
<comment type="caution">
    <text evidence="7">The sequence shown here is derived from an EMBL/GenBank/DDBJ whole genome shotgun (WGS) entry which is preliminary data.</text>
</comment>
<evidence type="ECO:0000313" key="8">
    <source>
        <dbReference type="Proteomes" id="UP001595976"/>
    </source>
</evidence>
<keyword evidence="2" id="KW-0813">Transport</keyword>
<name>A0ABW0F5D6_9HYPH</name>
<dbReference type="PANTHER" id="PTHR30085:SF7">
    <property type="entry name" value="AMINO-ACID ABC TRANSPORTER-BINDING PROTEIN YHDW-RELATED"/>
    <property type="match status" value="1"/>
</dbReference>
<evidence type="ECO:0000256" key="3">
    <source>
        <dbReference type="ARBA" id="ARBA00022729"/>
    </source>
</evidence>
<dbReference type="InterPro" id="IPR018313">
    <property type="entry name" value="SBP_3_CS"/>
</dbReference>
<dbReference type="RefSeq" id="WP_158443823.1">
    <property type="nucleotide sequence ID" value="NZ_JAOAOS010000003.1"/>
</dbReference>
<proteinExistence type="inferred from homology"/>
<dbReference type="Pfam" id="PF00497">
    <property type="entry name" value="SBP_bac_3"/>
    <property type="match status" value="1"/>
</dbReference>
<dbReference type="PANTHER" id="PTHR30085">
    <property type="entry name" value="AMINO ACID ABC TRANSPORTER PERMEASE"/>
    <property type="match status" value="1"/>
</dbReference>
<feature type="domain" description="Solute-binding protein family 3/N-terminal" evidence="6">
    <location>
        <begin position="35"/>
        <end position="263"/>
    </location>
</feature>
<protein>
    <submittedName>
        <fullName evidence="7">Amino acid ABC transporter substrate-binding protein</fullName>
    </submittedName>
</protein>
<dbReference type="Gene3D" id="3.40.190.10">
    <property type="entry name" value="Periplasmic binding protein-like II"/>
    <property type="match status" value="2"/>
</dbReference>
<keyword evidence="8" id="KW-1185">Reference proteome</keyword>
<dbReference type="Proteomes" id="UP001595976">
    <property type="component" value="Unassembled WGS sequence"/>
</dbReference>
<dbReference type="InterPro" id="IPR001638">
    <property type="entry name" value="Solute-binding_3/MltF_N"/>
</dbReference>
<evidence type="ECO:0000256" key="1">
    <source>
        <dbReference type="ARBA" id="ARBA00010333"/>
    </source>
</evidence>
<evidence type="ECO:0000256" key="4">
    <source>
        <dbReference type="RuleBase" id="RU003744"/>
    </source>
</evidence>
<evidence type="ECO:0000259" key="6">
    <source>
        <dbReference type="SMART" id="SM00062"/>
    </source>
</evidence>
<dbReference type="InterPro" id="IPR051455">
    <property type="entry name" value="Bact_solute-bind_prot3"/>
</dbReference>
<organism evidence="7 8">
    <name type="scientific">Bosea minatitlanensis</name>
    <dbReference type="NCBI Taxonomy" id="128782"/>
    <lineage>
        <taxon>Bacteria</taxon>
        <taxon>Pseudomonadati</taxon>
        <taxon>Pseudomonadota</taxon>
        <taxon>Alphaproteobacteria</taxon>
        <taxon>Hyphomicrobiales</taxon>
        <taxon>Boseaceae</taxon>
        <taxon>Bosea</taxon>
    </lineage>
</organism>
<keyword evidence="3 5" id="KW-0732">Signal</keyword>